<organism evidence="1 2">
    <name type="scientific">Pararobbsia alpina</name>
    <dbReference type="NCBI Taxonomy" id="621374"/>
    <lineage>
        <taxon>Bacteria</taxon>
        <taxon>Pseudomonadati</taxon>
        <taxon>Pseudomonadota</taxon>
        <taxon>Betaproteobacteria</taxon>
        <taxon>Burkholderiales</taxon>
        <taxon>Burkholderiaceae</taxon>
        <taxon>Pararobbsia</taxon>
    </lineage>
</organism>
<name>A0A6S7BN94_9BURK</name>
<dbReference type="EMBL" id="CADIKM010000025">
    <property type="protein sequence ID" value="CAB3797067.1"/>
    <property type="molecule type" value="Genomic_DNA"/>
</dbReference>
<evidence type="ECO:0000313" key="1">
    <source>
        <dbReference type="EMBL" id="CAB3797067.1"/>
    </source>
</evidence>
<gene>
    <name evidence="1" type="ORF">LMG28138_04182</name>
</gene>
<accession>A0A6S7BN94</accession>
<keyword evidence="2" id="KW-1185">Reference proteome</keyword>
<evidence type="ECO:0000313" key="2">
    <source>
        <dbReference type="Proteomes" id="UP000494115"/>
    </source>
</evidence>
<protein>
    <submittedName>
        <fullName evidence="1">Uncharacterized protein</fullName>
    </submittedName>
</protein>
<reference evidence="1 2" key="1">
    <citation type="submission" date="2020-04" db="EMBL/GenBank/DDBJ databases">
        <authorList>
            <person name="De Canck E."/>
        </authorList>
    </citation>
    <scope>NUCLEOTIDE SEQUENCE [LARGE SCALE GENOMIC DNA]</scope>
    <source>
        <strain evidence="1 2">LMG 28138</strain>
    </source>
</reference>
<dbReference type="Proteomes" id="UP000494115">
    <property type="component" value="Unassembled WGS sequence"/>
</dbReference>
<proteinExistence type="predicted"/>
<sequence>MTLKLHAHRFSSYSQKVLVAHVIAYRQRLLASPSFACAVTKRVRQKTS</sequence>
<dbReference type="AlphaFoldDB" id="A0A6S7BN94"/>